<keyword evidence="2" id="KW-1185">Reference proteome</keyword>
<dbReference type="AlphaFoldDB" id="A0A1I1GW76"/>
<evidence type="ECO:0000313" key="1">
    <source>
        <dbReference type="EMBL" id="SFC16077.1"/>
    </source>
</evidence>
<dbReference type="RefSeq" id="WP_091981092.1">
    <property type="nucleotide sequence ID" value="NZ_FOLO01000005.1"/>
</dbReference>
<name>A0A1I1GW76_9GAMM</name>
<accession>A0A1I1GW76</accession>
<evidence type="ECO:0000313" key="2">
    <source>
        <dbReference type="Proteomes" id="UP000198862"/>
    </source>
</evidence>
<dbReference type="EMBL" id="FOLO01000005">
    <property type="protein sequence ID" value="SFC16077.1"/>
    <property type="molecule type" value="Genomic_DNA"/>
</dbReference>
<gene>
    <name evidence="1" type="ORF">SAMN02745724_01060</name>
</gene>
<organism evidence="1 2">
    <name type="scientific">Pseudoalteromonas denitrificans DSM 6059</name>
    <dbReference type="NCBI Taxonomy" id="1123010"/>
    <lineage>
        <taxon>Bacteria</taxon>
        <taxon>Pseudomonadati</taxon>
        <taxon>Pseudomonadota</taxon>
        <taxon>Gammaproteobacteria</taxon>
        <taxon>Alteromonadales</taxon>
        <taxon>Pseudoalteromonadaceae</taxon>
        <taxon>Pseudoalteromonas</taxon>
    </lineage>
</organism>
<protein>
    <submittedName>
        <fullName evidence="1">Uncharacterized protein</fullName>
    </submittedName>
</protein>
<dbReference type="Proteomes" id="UP000198862">
    <property type="component" value="Unassembled WGS sequence"/>
</dbReference>
<proteinExistence type="predicted"/>
<reference evidence="1 2" key="1">
    <citation type="submission" date="2016-10" db="EMBL/GenBank/DDBJ databases">
        <authorList>
            <person name="de Groot N.N."/>
        </authorList>
    </citation>
    <scope>NUCLEOTIDE SEQUENCE [LARGE SCALE GENOMIC DNA]</scope>
    <source>
        <strain evidence="1 2">DSM 6059</strain>
    </source>
</reference>
<sequence length="100" mass="11229">MNKFLFLTSIIGLGLNLNSVEATEAFPTPHLVTSKSALFHVLSLDFNLENDEFKNIKDGLDFDISISQKIGVSLMLITLKVNKALEVDFIFNSYNKSIEF</sequence>